<keyword evidence="3" id="KW-0418">Kinase</keyword>
<dbReference type="InterPro" id="IPR000719">
    <property type="entry name" value="Prot_kinase_dom"/>
</dbReference>
<evidence type="ECO:0000256" key="3">
    <source>
        <dbReference type="ARBA" id="ARBA00022527"/>
    </source>
</evidence>
<evidence type="ECO:0000313" key="15">
    <source>
        <dbReference type="EMBL" id="KAG9455337.1"/>
    </source>
</evidence>
<dbReference type="PANTHER" id="PTHR47982:SF11">
    <property type="entry name" value="PROTEIN KINASE DOMAIN-CONTAINING PROTEIN"/>
    <property type="match status" value="1"/>
</dbReference>
<evidence type="ECO:0000256" key="6">
    <source>
        <dbReference type="ARBA" id="ARBA00022741"/>
    </source>
</evidence>
<feature type="region of interest" description="Disordered" evidence="12">
    <location>
        <begin position="56"/>
        <end position="75"/>
    </location>
</feature>
<feature type="transmembrane region" description="Helical" evidence="13">
    <location>
        <begin position="82"/>
        <end position="107"/>
    </location>
</feature>
<dbReference type="EMBL" id="JAINDJ010000003">
    <property type="protein sequence ID" value="KAG9455337.1"/>
    <property type="molecule type" value="Genomic_DNA"/>
</dbReference>
<dbReference type="GO" id="GO:0005886">
    <property type="term" value="C:plasma membrane"/>
    <property type="evidence" value="ECO:0007669"/>
    <property type="project" value="UniProtKB-SubCell"/>
</dbReference>
<dbReference type="SMART" id="SM00220">
    <property type="entry name" value="S_TKc"/>
    <property type="match status" value="1"/>
</dbReference>
<dbReference type="Gene3D" id="1.10.510.10">
    <property type="entry name" value="Transferase(Phosphotransferase) domain 1"/>
    <property type="match status" value="1"/>
</dbReference>
<evidence type="ECO:0000259" key="14">
    <source>
        <dbReference type="PROSITE" id="PS50011"/>
    </source>
</evidence>
<evidence type="ECO:0000256" key="5">
    <source>
        <dbReference type="ARBA" id="ARBA00022692"/>
    </source>
</evidence>
<proteinExistence type="predicted"/>
<name>A0AAV7F5R8_ARIFI</name>
<comment type="caution">
    <text evidence="15">The sequence shown here is derived from an EMBL/GenBank/DDBJ whole genome shotgun (WGS) entry which is preliminary data.</text>
</comment>
<evidence type="ECO:0000313" key="16">
    <source>
        <dbReference type="Proteomes" id="UP000825729"/>
    </source>
</evidence>
<evidence type="ECO:0000256" key="11">
    <source>
        <dbReference type="ARBA" id="ARBA00048679"/>
    </source>
</evidence>
<keyword evidence="7" id="KW-0067">ATP-binding</keyword>
<keyword evidence="9 13" id="KW-0472">Membrane</keyword>
<reference evidence="15 16" key="1">
    <citation type="submission" date="2021-07" db="EMBL/GenBank/DDBJ databases">
        <title>The Aristolochia fimbriata genome: insights into angiosperm evolution, floral development and chemical biosynthesis.</title>
        <authorList>
            <person name="Jiao Y."/>
        </authorList>
    </citation>
    <scope>NUCLEOTIDE SEQUENCE [LARGE SCALE GENOMIC DNA]</scope>
    <source>
        <strain evidence="15">IBCAS-2021</strain>
        <tissue evidence="15">Leaf</tissue>
    </source>
</reference>
<comment type="subcellular location">
    <subcellularLocation>
        <location evidence="1">Cell membrane</location>
        <topology evidence="1">Single-pass membrane protein</topology>
    </subcellularLocation>
</comment>
<dbReference type="SUPFAM" id="SSF56112">
    <property type="entry name" value="Protein kinase-like (PK-like)"/>
    <property type="match status" value="1"/>
</dbReference>
<dbReference type="GO" id="GO:0004674">
    <property type="term" value="F:protein serine/threonine kinase activity"/>
    <property type="evidence" value="ECO:0007669"/>
    <property type="project" value="UniProtKB-KW"/>
</dbReference>
<evidence type="ECO:0000256" key="1">
    <source>
        <dbReference type="ARBA" id="ARBA00004162"/>
    </source>
</evidence>
<dbReference type="EC" id="2.7.11.1" evidence="2"/>
<keyword evidence="5 13" id="KW-0812">Transmembrane</keyword>
<evidence type="ECO:0000256" key="8">
    <source>
        <dbReference type="ARBA" id="ARBA00022989"/>
    </source>
</evidence>
<keyword evidence="16" id="KW-1185">Reference proteome</keyword>
<keyword evidence="6" id="KW-0547">Nucleotide-binding</keyword>
<dbReference type="PROSITE" id="PS00108">
    <property type="entry name" value="PROTEIN_KINASE_ST"/>
    <property type="match status" value="1"/>
</dbReference>
<feature type="domain" description="Protein kinase" evidence="14">
    <location>
        <begin position="164"/>
        <end position="438"/>
    </location>
</feature>
<dbReference type="CDD" id="cd14066">
    <property type="entry name" value="STKc_IRAK"/>
    <property type="match status" value="1"/>
</dbReference>
<keyword evidence="4" id="KW-0808">Transferase</keyword>
<dbReference type="GO" id="GO:0005524">
    <property type="term" value="F:ATP binding"/>
    <property type="evidence" value="ECO:0007669"/>
    <property type="project" value="UniProtKB-KW"/>
</dbReference>
<dbReference type="InterPro" id="IPR011009">
    <property type="entry name" value="Kinase-like_dom_sf"/>
</dbReference>
<dbReference type="InterPro" id="IPR047117">
    <property type="entry name" value="PERK1-13-like"/>
</dbReference>
<evidence type="ECO:0000256" key="10">
    <source>
        <dbReference type="ARBA" id="ARBA00047899"/>
    </source>
</evidence>
<evidence type="ECO:0000256" key="13">
    <source>
        <dbReference type="SAM" id="Phobius"/>
    </source>
</evidence>
<comment type="catalytic activity">
    <reaction evidence="10">
        <text>L-threonyl-[protein] + ATP = O-phospho-L-threonyl-[protein] + ADP + H(+)</text>
        <dbReference type="Rhea" id="RHEA:46608"/>
        <dbReference type="Rhea" id="RHEA-COMP:11060"/>
        <dbReference type="Rhea" id="RHEA-COMP:11605"/>
        <dbReference type="ChEBI" id="CHEBI:15378"/>
        <dbReference type="ChEBI" id="CHEBI:30013"/>
        <dbReference type="ChEBI" id="CHEBI:30616"/>
        <dbReference type="ChEBI" id="CHEBI:61977"/>
        <dbReference type="ChEBI" id="CHEBI:456216"/>
        <dbReference type="EC" id="2.7.11.1"/>
    </reaction>
</comment>
<evidence type="ECO:0000256" key="7">
    <source>
        <dbReference type="ARBA" id="ARBA00022840"/>
    </source>
</evidence>
<accession>A0AAV7F5R8</accession>
<keyword evidence="8 13" id="KW-1133">Transmembrane helix</keyword>
<evidence type="ECO:0000256" key="4">
    <source>
        <dbReference type="ARBA" id="ARBA00022679"/>
    </source>
</evidence>
<comment type="catalytic activity">
    <reaction evidence="11">
        <text>L-seryl-[protein] + ATP = O-phospho-L-seryl-[protein] + ADP + H(+)</text>
        <dbReference type="Rhea" id="RHEA:17989"/>
        <dbReference type="Rhea" id="RHEA-COMP:9863"/>
        <dbReference type="Rhea" id="RHEA-COMP:11604"/>
        <dbReference type="ChEBI" id="CHEBI:15378"/>
        <dbReference type="ChEBI" id="CHEBI:29999"/>
        <dbReference type="ChEBI" id="CHEBI:30616"/>
        <dbReference type="ChEBI" id="CHEBI:83421"/>
        <dbReference type="ChEBI" id="CHEBI:456216"/>
        <dbReference type="EC" id="2.7.11.1"/>
    </reaction>
</comment>
<dbReference type="AlphaFoldDB" id="A0AAV7F5R8"/>
<dbReference type="PANTHER" id="PTHR47982">
    <property type="entry name" value="PROLINE-RICH RECEPTOR-LIKE PROTEIN KINASE PERK4"/>
    <property type="match status" value="1"/>
</dbReference>
<feature type="compositionally biased region" description="Polar residues" evidence="12">
    <location>
        <begin position="56"/>
        <end position="73"/>
    </location>
</feature>
<protein>
    <recommendedName>
        <fullName evidence="2">non-specific serine/threonine protein kinase</fullName>
        <ecNumber evidence="2">2.7.11.1</ecNumber>
    </recommendedName>
</protein>
<dbReference type="Gene3D" id="3.30.200.20">
    <property type="entry name" value="Phosphorylase Kinase, domain 1"/>
    <property type="match status" value="1"/>
</dbReference>
<keyword evidence="3" id="KW-0723">Serine/threonine-protein kinase</keyword>
<sequence>MASFTWSYAKISKDLSSRSAGLVVCGCSSQASSSFSAVSSLFVFFLLISAKPTFSVASGGTSAPSPTIKSPPSSRGIRDSPFIVLGLLGFLLGCLLLLMAYFMCFGIGAKGGKSKKGINRDQVLPTTHEPVEGTGEELSKSAPLDLGKEMAWRFGWREIERAGKNFSWVIGEGGYSTVYLASFSDSTLGALKMYRGSERLNQVFQQELQVLIQVSHKNIVRLLGYCDEREEGVLVFEYVSNGTLHEKLHGKGPTTPPLPWSLRMSIAFQLAQAIEYLHENCSLQIVHCDLKASNILLDDQFNCKLCDFGSAKMGFSSTVLPSSAKSMMGSPGYADPHYLRTGIISKKTDVYSFGVLLLELITGIEAFCEEKGQFLTSVFGSALNEPRKVVEMADARLRGEFDWEEATTMASIAASCLSQQPSLRPSMGEILRTMEEKITRVDFVPGKSKVIGK</sequence>
<dbReference type="PROSITE" id="PS50011">
    <property type="entry name" value="PROTEIN_KINASE_DOM"/>
    <property type="match status" value="1"/>
</dbReference>
<dbReference type="InterPro" id="IPR008271">
    <property type="entry name" value="Ser/Thr_kinase_AS"/>
</dbReference>
<evidence type="ECO:0000256" key="9">
    <source>
        <dbReference type="ARBA" id="ARBA00023136"/>
    </source>
</evidence>
<dbReference type="Pfam" id="PF00069">
    <property type="entry name" value="Pkinase"/>
    <property type="match status" value="1"/>
</dbReference>
<evidence type="ECO:0000256" key="2">
    <source>
        <dbReference type="ARBA" id="ARBA00012513"/>
    </source>
</evidence>
<gene>
    <name evidence="15" type="ORF">H6P81_008241</name>
</gene>
<evidence type="ECO:0000256" key="12">
    <source>
        <dbReference type="SAM" id="MobiDB-lite"/>
    </source>
</evidence>
<organism evidence="15 16">
    <name type="scientific">Aristolochia fimbriata</name>
    <name type="common">White veined hardy Dutchman's pipe vine</name>
    <dbReference type="NCBI Taxonomy" id="158543"/>
    <lineage>
        <taxon>Eukaryota</taxon>
        <taxon>Viridiplantae</taxon>
        <taxon>Streptophyta</taxon>
        <taxon>Embryophyta</taxon>
        <taxon>Tracheophyta</taxon>
        <taxon>Spermatophyta</taxon>
        <taxon>Magnoliopsida</taxon>
        <taxon>Magnoliidae</taxon>
        <taxon>Piperales</taxon>
        <taxon>Aristolochiaceae</taxon>
        <taxon>Aristolochia</taxon>
    </lineage>
</organism>
<dbReference type="Proteomes" id="UP000825729">
    <property type="component" value="Unassembled WGS sequence"/>
</dbReference>